<sequence length="141" mass="15494">MPCSQLSHIHCPAVACGASNERGTRSSLHRYLQRHGISRLPDMEGDKPKRQKFKRYPIGYFHIDIAELRTNEGKLYLFVAIHCPAVNRKAMSREGPNQQVCRGTACRKSKSQDGLGVPGGCAESGAIQDPHNSDGQGHSIL</sequence>
<reference evidence="2 3" key="1">
    <citation type="journal article" date="2013" name="PLoS ONE">
        <title>Poles Apart: Arctic and Antarctic Octadecabacter strains Share High Genome Plasticity and a New Type of Xanthorhodopsin.</title>
        <authorList>
            <person name="Vollmers J."/>
            <person name="Voget S."/>
            <person name="Dietrich S."/>
            <person name="Gollnow K."/>
            <person name="Smits M."/>
            <person name="Meyer K."/>
            <person name="Brinkhoff T."/>
            <person name="Simon M."/>
            <person name="Daniel R."/>
        </authorList>
    </citation>
    <scope>NUCLEOTIDE SEQUENCE [LARGE SCALE GENOMIC DNA]</scope>
    <source>
        <strain evidence="2 3">307</strain>
    </source>
</reference>
<name>M9RFZ9_9RHOB</name>
<dbReference type="eggNOG" id="COG2801">
    <property type="taxonomic scope" value="Bacteria"/>
</dbReference>
<evidence type="ECO:0000313" key="2">
    <source>
        <dbReference type="EMBL" id="AGI68745.1"/>
    </source>
</evidence>
<dbReference type="Proteomes" id="UP000005307">
    <property type="component" value="Chromosome"/>
</dbReference>
<dbReference type="EMBL" id="CP003740">
    <property type="protein sequence ID" value="AGI68745.1"/>
    <property type="molecule type" value="Genomic_DNA"/>
</dbReference>
<evidence type="ECO:0000313" key="3">
    <source>
        <dbReference type="Proteomes" id="UP000005307"/>
    </source>
</evidence>
<accession>M9RFZ9</accession>
<gene>
    <name evidence="2" type="ORF">OAN307_c32260</name>
</gene>
<evidence type="ECO:0000256" key="1">
    <source>
        <dbReference type="SAM" id="MobiDB-lite"/>
    </source>
</evidence>
<feature type="region of interest" description="Disordered" evidence="1">
    <location>
        <begin position="108"/>
        <end position="141"/>
    </location>
</feature>
<dbReference type="HOGENOM" id="CLU_1823393_0_0_5"/>
<organism evidence="2 3">
    <name type="scientific">Octadecabacter antarcticus 307</name>
    <dbReference type="NCBI Taxonomy" id="391626"/>
    <lineage>
        <taxon>Bacteria</taxon>
        <taxon>Pseudomonadati</taxon>
        <taxon>Pseudomonadota</taxon>
        <taxon>Alphaproteobacteria</taxon>
        <taxon>Rhodobacterales</taxon>
        <taxon>Roseobacteraceae</taxon>
        <taxon>Octadecabacter</taxon>
    </lineage>
</organism>
<dbReference type="KEGG" id="oat:OAN307_c32260"/>
<dbReference type="AlphaFoldDB" id="M9RFZ9"/>
<keyword evidence="3" id="KW-1185">Reference proteome</keyword>
<proteinExistence type="predicted"/>
<protein>
    <submittedName>
        <fullName evidence="2">Uncharacterized protein</fullName>
    </submittedName>
</protein>